<evidence type="ECO:0000313" key="6">
    <source>
        <dbReference type="EMBL" id="EET62185.1"/>
    </source>
</evidence>
<dbReference type="AlphaFoldDB" id="C6LB54"/>
<dbReference type="InterPro" id="IPR017871">
    <property type="entry name" value="ABC_transporter-like_CS"/>
</dbReference>
<feature type="domain" description="ABC transporter" evidence="5">
    <location>
        <begin position="260"/>
        <end position="502"/>
    </location>
</feature>
<dbReference type="CDD" id="cd03216">
    <property type="entry name" value="ABC_Carb_Monos_I"/>
    <property type="match status" value="1"/>
</dbReference>
<organism evidence="6 7">
    <name type="scientific">Marvinbryantia formatexigens DSM 14469</name>
    <dbReference type="NCBI Taxonomy" id="478749"/>
    <lineage>
        <taxon>Bacteria</taxon>
        <taxon>Bacillati</taxon>
        <taxon>Bacillota</taxon>
        <taxon>Clostridia</taxon>
        <taxon>Lachnospirales</taxon>
        <taxon>Lachnospiraceae</taxon>
        <taxon>Marvinbryantia</taxon>
    </lineage>
</organism>
<dbReference type="GO" id="GO:0005524">
    <property type="term" value="F:ATP binding"/>
    <property type="evidence" value="ECO:0007669"/>
    <property type="project" value="UniProtKB-KW"/>
</dbReference>
<evidence type="ECO:0000256" key="2">
    <source>
        <dbReference type="ARBA" id="ARBA00022737"/>
    </source>
</evidence>
<evidence type="ECO:0000256" key="4">
    <source>
        <dbReference type="ARBA" id="ARBA00022840"/>
    </source>
</evidence>
<reference evidence="6" key="1">
    <citation type="submission" date="2009-07" db="EMBL/GenBank/DDBJ databases">
        <authorList>
            <person name="Weinstock G."/>
            <person name="Sodergren E."/>
            <person name="Clifton S."/>
            <person name="Fulton L."/>
            <person name="Fulton B."/>
            <person name="Courtney L."/>
            <person name="Fronick C."/>
            <person name="Harrison M."/>
            <person name="Strong C."/>
            <person name="Farmer C."/>
            <person name="Delahaunty K."/>
            <person name="Markovic C."/>
            <person name="Hall O."/>
            <person name="Minx P."/>
            <person name="Tomlinson C."/>
            <person name="Mitreva M."/>
            <person name="Nelson J."/>
            <person name="Hou S."/>
            <person name="Wollam A."/>
            <person name="Pepin K.H."/>
            <person name="Johnson M."/>
            <person name="Bhonagiri V."/>
            <person name="Nash W.E."/>
            <person name="Warren W."/>
            <person name="Chinwalla A."/>
            <person name="Mardis E.R."/>
            <person name="Wilson R.K."/>
        </authorList>
    </citation>
    <scope>NUCLEOTIDE SEQUENCE [LARGE SCALE GENOMIC DNA]</scope>
    <source>
        <strain evidence="6">DSM 14469</strain>
    </source>
</reference>
<dbReference type="RefSeq" id="WP_006860646.1">
    <property type="nucleotide sequence ID" value="NZ_ACCL02000003.1"/>
</dbReference>
<dbReference type="PANTHER" id="PTHR43790">
    <property type="entry name" value="CARBOHYDRATE TRANSPORT ATP-BINDING PROTEIN MG119-RELATED"/>
    <property type="match status" value="1"/>
</dbReference>
<sequence length="502" mass="55510">MREKGEILVEVKDMCKNFGVTVALNHVDMAIRRGEVRGLIGENGSGKSTVSSIIAGIQQATSGEMFYKGQPWKPASNLEASRSGIGMIVQEAGTIDSISVAENIFLGNYGQFKKGPVMNRAKMNAEAKKALEKIGVTHINPALPARMYDMQERKLIEIARTMYSDPDVFVVDETTTALSQSGRELLYRLMHHAAAENRAVIFISHDLEELMEHCDTLTVLRDGVIIDNIEREDFEAGDIKRKMVGREIKGNYYRVDNDGYSGETVLKAECITTMNALLCFSLELHKGEILGIGGLSECGMHELGKALYGLEEVVDGRVLLPGSGTVIKNAKTAFRNKMGYVSKNRDTESLELEASVAANIQSTGLDKNRSFGLFLSFKKEKKYAQLQVDSLAIKCVNMLQPVKALSGGNKQKVVFGKWIADDADILILDCPTRGVDIGVKAAMYQLIYEMKKKGKSIIMISEEMPELIGMSDRLLVLKDGKVNGEFLRKDGYHQNELIECMI</sequence>
<keyword evidence="2" id="KW-0677">Repeat</keyword>
<keyword evidence="7" id="KW-1185">Reference proteome</keyword>
<dbReference type="InterPro" id="IPR027417">
    <property type="entry name" value="P-loop_NTPase"/>
</dbReference>
<evidence type="ECO:0000259" key="5">
    <source>
        <dbReference type="PROSITE" id="PS50893"/>
    </source>
</evidence>
<dbReference type="InterPro" id="IPR050107">
    <property type="entry name" value="ABC_carbohydrate_import_ATPase"/>
</dbReference>
<dbReference type="InterPro" id="IPR003439">
    <property type="entry name" value="ABC_transporter-like_ATP-bd"/>
</dbReference>
<gene>
    <name evidence="6" type="ORF">BRYFOR_05849</name>
</gene>
<feature type="domain" description="ABC transporter" evidence="5">
    <location>
        <begin position="9"/>
        <end position="247"/>
    </location>
</feature>
<protein>
    <submittedName>
        <fullName evidence="6">ABC transporter, ATP-binding protein</fullName>
    </submittedName>
</protein>
<dbReference type="PROSITE" id="PS50893">
    <property type="entry name" value="ABC_TRANSPORTER_2"/>
    <property type="match status" value="2"/>
</dbReference>
<dbReference type="PROSITE" id="PS00211">
    <property type="entry name" value="ABC_TRANSPORTER_1"/>
    <property type="match status" value="1"/>
</dbReference>
<name>C6LB54_9FIRM</name>
<evidence type="ECO:0000256" key="1">
    <source>
        <dbReference type="ARBA" id="ARBA00022448"/>
    </source>
</evidence>
<dbReference type="Pfam" id="PF00005">
    <property type="entry name" value="ABC_tran"/>
    <property type="match status" value="2"/>
</dbReference>
<accession>C6LB54</accession>
<dbReference type="Gene3D" id="3.40.50.300">
    <property type="entry name" value="P-loop containing nucleotide triphosphate hydrolases"/>
    <property type="match status" value="2"/>
</dbReference>
<keyword evidence="1" id="KW-0813">Transport</keyword>
<dbReference type="OrthoDB" id="9771863at2"/>
<dbReference type="eggNOG" id="COG1129">
    <property type="taxonomic scope" value="Bacteria"/>
</dbReference>
<dbReference type="SMART" id="SM00382">
    <property type="entry name" value="AAA"/>
    <property type="match status" value="2"/>
</dbReference>
<comment type="caution">
    <text evidence="6">The sequence shown here is derived from an EMBL/GenBank/DDBJ whole genome shotgun (WGS) entry which is preliminary data.</text>
</comment>
<keyword evidence="4 6" id="KW-0067">ATP-binding</keyword>
<evidence type="ECO:0000256" key="3">
    <source>
        <dbReference type="ARBA" id="ARBA00022741"/>
    </source>
</evidence>
<dbReference type="EMBL" id="ACCL02000003">
    <property type="protein sequence ID" value="EET62185.1"/>
    <property type="molecule type" value="Genomic_DNA"/>
</dbReference>
<keyword evidence="3" id="KW-0547">Nucleotide-binding</keyword>
<dbReference type="CDD" id="cd03215">
    <property type="entry name" value="ABC_Carb_Monos_II"/>
    <property type="match status" value="1"/>
</dbReference>
<dbReference type="InterPro" id="IPR003593">
    <property type="entry name" value="AAA+_ATPase"/>
</dbReference>
<dbReference type="PANTHER" id="PTHR43790:SF9">
    <property type="entry name" value="GALACTOFURANOSE TRANSPORTER ATP-BINDING PROTEIN YTFR"/>
    <property type="match status" value="1"/>
</dbReference>
<dbReference type="STRING" id="168384.SAMN05660368_01323"/>
<dbReference type="Proteomes" id="UP000005561">
    <property type="component" value="Unassembled WGS sequence"/>
</dbReference>
<dbReference type="SUPFAM" id="SSF52540">
    <property type="entry name" value="P-loop containing nucleoside triphosphate hydrolases"/>
    <property type="match status" value="2"/>
</dbReference>
<dbReference type="GO" id="GO:0016887">
    <property type="term" value="F:ATP hydrolysis activity"/>
    <property type="evidence" value="ECO:0007669"/>
    <property type="project" value="InterPro"/>
</dbReference>
<evidence type="ECO:0000313" key="7">
    <source>
        <dbReference type="Proteomes" id="UP000005561"/>
    </source>
</evidence>
<proteinExistence type="predicted"/>